<dbReference type="Proteomes" id="UP000632766">
    <property type="component" value="Unassembled WGS sequence"/>
</dbReference>
<dbReference type="RefSeq" id="WP_198125047.1">
    <property type="nucleotide sequence ID" value="NZ_JAECZC010000020.1"/>
</dbReference>
<dbReference type="Pfam" id="PF06150">
    <property type="entry name" value="ChaB"/>
    <property type="match status" value="1"/>
</dbReference>
<dbReference type="InterPro" id="IPR037205">
    <property type="entry name" value="ChaB_sf"/>
</dbReference>
<feature type="region of interest" description="Disordered" evidence="1">
    <location>
        <begin position="48"/>
        <end position="81"/>
    </location>
</feature>
<dbReference type="SUPFAM" id="SSF140376">
    <property type="entry name" value="ChaB-like"/>
    <property type="match status" value="1"/>
</dbReference>
<evidence type="ECO:0000313" key="2">
    <source>
        <dbReference type="EMBL" id="MBH8563158.1"/>
    </source>
</evidence>
<accession>A0A8J7HNW5</accession>
<proteinExistence type="predicted"/>
<keyword evidence="3" id="KW-1185">Reference proteome</keyword>
<reference evidence="2 3" key="1">
    <citation type="journal article" date="2021" name="Int. J. Syst. Evol. Microbiol.">
        <title>Amazonocrinis nigriterrae gen. nov., sp. nov., Atlanticothrix silvestris gen. nov., sp. nov. and Dendronalium phyllosphericum gen. nov., sp. nov., nostocacean cyanobacteria from Brazilian environments.</title>
        <authorList>
            <person name="Alvarenga D.O."/>
            <person name="Andreote A.P.D."/>
            <person name="Branco L.H.Z."/>
            <person name="Delbaje E."/>
            <person name="Cruz R.B."/>
            <person name="Varani A.M."/>
            <person name="Fiore M.F."/>
        </authorList>
    </citation>
    <scope>NUCLEOTIDE SEQUENCE [LARGE SCALE GENOMIC DNA]</scope>
    <source>
        <strain evidence="2 3">CENA67</strain>
    </source>
</reference>
<gene>
    <name evidence="2" type="ORF">I8748_13350</name>
</gene>
<evidence type="ECO:0000313" key="3">
    <source>
        <dbReference type="Proteomes" id="UP000632766"/>
    </source>
</evidence>
<dbReference type="AlphaFoldDB" id="A0A8J7HNW5"/>
<feature type="compositionally biased region" description="Basic and acidic residues" evidence="1">
    <location>
        <begin position="52"/>
        <end position="71"/>
    </location>
</feature>
<name>A0A8J7HNW5_9NOST</name>
<dbReference type="InterPro" id="IPR009317">
    <property type="entry name" value="ChaB"/>
</dbReference>
<organism evidence="2 3">
    <name type="scientific">Amazonocrinis nigriterrae CENA67</name>
    <dbReference type="NCBI Taxonomy" id="2794033"/>
    <lineage>
        <taxon>Bacteria</taxon>
        <taxon>Bacillati</taxon>
        <taxon>Cyanobacteriota</taxon>
        <taxon>Cyanophyceae</taxon>
        <taxon>Nostocales</taxon>
        <taxon>Nostocaceae</taxon>
        <taxon>Amazonocrinis</taxon>
        <taxon>Amazonocrinis nigriterrae</taxon>
    </lineage>
</organism>
<sequence length="81" mass="9119">MADHKIDELPQEIKEQLPQHAQQIFLAAFNAAQKDGLSEEGAREVAWNSVRNEYEPGKDGKWQRKPEDPPIHNKAITTGGN</sequence>
<dbReference type="EMBL" id="JAECZC010000020">
    <property type="protein sequence ID" value="MBH8563158.1"/>
    <property type="molecule type" value="Genomic_DNA"/>
</dbReference>
<comment type="caution">
    <text evidence="2">The sequence shown here is derived from an EMBL/GenBank/DDBJ whole genome shotgun (WGS) entry which is preliminary data.</text>
</comment>
<protein>
    <submittedName>
        <fullName evidence="2">ChaB family protein</fullName>
    </submittedName>
</protein>
<evidence type="ECO:0000256" key="1">
    <source>
        <dbReference type="SAM" id="MobiDB-lite"/>
    </source>
</evidence>
<dbReference type="Gene3D" id="1.10.1740.70">
    <property type="entry name" value="ChaB"/>
    <property type="match status" value="1"/>
</dbReference>